<protein>
    <submittedName>
        <fullName evidence="12">ABC transporter</fullName>
    </submittedName>
</protein>
<dbReference type="STRING" id="52689.AKG39_02580"/>
<dbReference type="InterPro" id="IPR027417">
    <property type="entry name" value="P-loop_NTPase"/>
</dbReference>
<keyword evidence="8 9" id="KW-0472">Membrane</keyword>
<dbReference type="GO" id="GO:0005886">
    <property type="term" value="C:plasma membrane"/>
    <property type="evidence" value="ECO:0007669"/>
    <property type="project" value="UniProtKB-SubCell"/>
</dbReference>
<evidence type="ECO:0000256" key="3">
    <source>
        <dbReference type="ARBA" id="ARBA00022475"/>
    </source>
</evidence>
<feature type="transmembrane region" description="Helical" evidence="9">
    <location>
        <begin position="219"/>
        <end position="244"/>
    </location>
</feature>
<dbReference type="RefSeq" id="WP_050738796.1">
    <property type="nucleotide sequence ID" value="NZ_LGYO01000007.1"/>
</dbReference>
<proteinExistence type="predicted"/>
<feature type="transmembrane region" description="Helical" evidence="9">
    <location>
        <begin position="293"/>
        <end position="317"/>
    </location>
</feature>
<accession>A0A0L6U5I9</accession>
<evidence type="ECO:0000313" key="12">
    <source>
        <dbReference type="EMBL" id="KNZ43060.1"/>
    </source>
</evidence>
<comment type="caution">
    <text evidence="12">The sequence shown here is derived from an EMBL/GenBank/DDBJ whole genome shotgun (WGS) entry which is preliminary data.</text>
</comment>
<dbReference type="PATRIC" id="fig|52689.4.peg.3436"/>
<evidence type="ECO:0000256" key="2">
    <source>
        <dbReference type="ARBA" id="ARBA00022448"/>
    </source>
</evidence>
<keyword evidence="13" id="KW-1185">Reference proteome</keyword>
<dbReference type="SUPFAM" id="SSF90123">
    <property type="entry name" value="ABC transporter transmembrane region"/>
    <property type="match status" value="1"/>
</dbReference>
<dbReference type="PROSITE" id="PS50929">
    <property type="entry name" value="ABC_TM1F"/>
    <property type="match status" value="1"/>
</dbReference>
<evidence type="ECO:0000259" key="11">
    <source>
        <dbReference type="PROSITE" id="PS50929"/>
    </source>
</evidence>
<gene>
    <name evidence="12" type="ORF">AKG39_02580</name>
</gene>
<dbReference type="PROSITE" id="PS00211">
    <property type="entry name" value="ABC_TRANSPORTER_1"/>
    <property type="match status" value="1"/>
</dbReference>
<dbReference type="Proteomes" id="UP000036873">
    <property type="component" value="Unassembled WGS sequence"/>
</dbReference>
<feature type="transmembrane region" description="Helical" evidence="9">
    <location>
        <begin position="323"/>
        <end position="345"/>
    </location>
</feature>
<dbReference type="Pfam" id="PF00005">
    <property type="entry name" value="ABC_tran"/>
    <property type="match status" value="1"/>
</dbReference>
<keyword evidence="4 9" id="KW-0812">Transmembrane</keyword>
<comment type="subcellular location">
    <subcellularLocation>
        <location evidence="1">Cell membrane</location>
        <topology evidence="1">Multi-pass membrane protein</topology>
    </subcellularLocation>
</comment>
<dbReference type="InterPro" id="IPR039421">
    <property type="entry name" value="Type_1_exporter"/>
</dbReference>
<evidence type="ECO:0000256" key="8">
    <source>
        <dbReference type="ARBA" id="ARBA00023136"/>
    </source>
</evidence>
<keyword evidence="3" id="KW-1003">Cell membrane</keyword>
<evidence type="ECO:0000256" key="6">
    <source>
        <dbReference type="ARBA" id="ARBA00022840"/>
    </source>
</evidence>
<dbReference type="PROSITE" id="PS50893">
    <property type="entry name" value="ABC_TRANSPORTER_2"/>
    <property type="match status" value="1"/>
</dbReference>
<dbReference type="CDD" id="cd18548">
    <property type="entry name" value="ABC_6TM_Tm287_like"/>
    <property type="match status" value="1"/>
</dbReference>
<keyword evidence="2" id="KW-0813">Transport</keyword>
<name>A0A0L6U5I9_9FIRM</name>
<evidence type="ECO:0000256" key="9">
    <source>
        <dbReference type="SAM" id="Phobius"/>
    </source>
</evidence>
<feature type="domain" description="ABC transporter" evidence="10">
    <location>
        <begin position="501"/>
        <end position="736"/>
    </location>
</feature>
<keyword evidence="7 9" id="KW-1133">Transmembrane helix</keyword>
<reference evidence="13" key="1">
    <citation type="submission" date="2015-07" db="EMBL/GenBank/DDBJ databases">
        <title>Draft genome sequence of Acetobacterium bakii DSM 8293, a potential psychrophilic chemical producer through syngas fermentation.</title>
        <authorList>
            <person name="Song Y."/>
            <person name="Hwang S."/>
            <person name="Cho B.-K."/>
        </authorList>
    </citation>
    <scope>NUCLEOTIDE SEQUENCE [LARGE SCALE GENOMIC DNA]</scope>
    <source>
        <strain evidence="13">DSM 8239</strain>
    </source>
</reference>
<evidence type="ECO:0000256" key="1">
    <source>
        <dbReference type="ARBA" id="ARBA00004651"/>
    </source>
</evidence>
<dbReference type="Gene3D" id="3.40.50.300">
    <property type="entry name" value="P-loop containing nucleotide triphosphate hydrolases"/>
    <property type="match status" value="1"/>
</dbReference>
<dbReference type="InterPro" id="IPR003439">
    <property type="entry name" value="ABC_transporter-like_ATP-bd"/>
</dbReference>
<evidence type="ECO:0000259" key="10">
    <source>
        <dbReference type="PROSITE" id="PS50893"/>
    </source>
</evidence>
<keyword evidence="6" id="KW-0067">ATP-binding</keyword>
<dbReference type="InterPro" id="IPR017871">
    <property type="entry name" value="ABC_transporter-like_CS"/>
</dbReference>
<dbReference type="PANTHER" id="PTHR43394:SF1">
    <property type="entry name" value="ATP-BINDING CASSETTE SUB-FAMILY B MEMBER 10, MITOCHONDRIAL"/>
    <property type="match status" value="1"/>
</dbReference>
<evidence type="ECO:0000313" key="13">
    <source>
        <dbReference type="Proteomes" id="UP000036873"/>
    </source>
</evidence>
<feature type="transmembrane region" description="Helical" evidence="9">
    <location>
        <begin position="446"/>
        <end position="464"/>
    </location>
</feature>
<evidence type="ECO:0000256" key="4">
    <source>
        <dbReference type="ARBA" id="ARBA00022692"/>
    </source>
</evidence>
<dbReference type="FunFam" id="3.40.50.300:FF:000221">
    <property type="entry name" value="Multidrug ABC transporter ATP-binding protein"/>
    <property type="match status" value="1"/>
</dbReference>
<organism evidence="12 13">
    <name type="scientific">Acetobacterium bakii</name>
    <dbReference type="NCBI Taxonomy" id="52689"/>
    <lineage>
        <taxon>Bacteria</taxon>
        <taxon>Bacillati</taxon>
        <taxon>Bacillota</taxon>
        <taxon>Clostridia</taxon>
        <taxon>Eubacteriales</taxon>
        <taxon>Eubacteriaceae</taxon>
        <taxon>Acetobacterium</taxon>
    </lineage>
</organism>
<evidence type="ECO:0000256" key="7">
    <source>
        <dbReference type="ARBA" id="ARBA00022989"/>
    </source>
</evidence>
<dbReference type="SMART" id="SM00382">
    <property type="entry name" value="AAA"/>
    <property type="match status" value="1"/>
</dbReference>
<dbReference type="GO" id="GO:0016887">
    <property type="term" value="F:ATP hydrolysis activity"/>
    <property type="evidence" value="ECO:0007669"/>
    <property type="project" value="InterPro"/>
</dbReference>
<evidence type="ECO:0000256" key="5">
    <source>
        <dbReference type="ARBA" id="ARBA00022741"/>
    </source>
</evidence>
<dbReference type="InterPro" id="IPR011527">
    <property type="entry name" value="ABC1_TM_dom"/>
</dbReference>
<dbReference type="PANTHER" id="PTHR43394">
    <property type="entry name" value="ATP-DEPENDENT PERMEASE MDL1, MITOCHONDRIAL"/>
    <property type="match status" value="1"/>
</dbReference>
<sequence length="745" mass="82580">MIKLARYLKPYALLLTMAIALLFVQAISDLSLPNYMSDIVNVGIQQSGIQNATPEAISEDGYTLMTTFMTEDEQLIAAENYTLLNPGDTTAPGYEDAVKTYPLLETESIYVLNNTDPVTFETLDPIFGQATWTFINYFQSLTPAETTDSSSTASMTDVDFTEVYAALPMLTRLPPATFDEARLQASQTPESMQIQTAIQFTKQFYIELGADIGAMQTAYILQIGGMMLLLSFVSIAAAIGVGFFSARVAAGVSQTLRRDIFRKVQWFSNTEFDKFSTASLITRTTNDITQIQTVLIMGIRILCYSPILAIGGIIMALRRTTSMGWIIVLAVVLVILIIGIVFALAMPRFKKIQKLVDKLNLVTRENLTGLMVVRAFGTQKFEEKRFDGVNVETTQNNLFVNRIMVFMMPTMMFIMNGITLLVIWVGAHQIAQSAMQVGDMMAFMQYTMQIIFSFLMISMMFIMIPRAAVSGDRIQEVLAIEPSITDPVAPQNLPMNNQTTITFDHVSFRYEGAEEDVLHDINFVANPGETTAFIGSTGSGKSTLINLIPRFFDVTDGEVRIDDIDIRKVTQHDLREKIGYVPQKGVLFSGTIASNLYYGDQNASEADLEIAAQVAQATSFVQSCPEGFEREISQGGSNVSGGQKQRLSIARALVRKPDIYIFDDSFSALDYKTDVTLRKALKEYTSNSTVLIVAQRINTIMNAEQIIVLEHGHVVGKGTHGELLKTCDTYREIASSQLSEEELAL</sequence>
<dbReference type="GO" id="GO:0015421">
    <property type="term" value="F:ABC-type oligopeptide transporter activity"/>
    <property type="evidence" value="ECO:0007669"/>
    <property type="project" value="TreeGrafter"/>
</dbReference>
<dbReference type="InterPro" id="IPR036640">
    <property type="entry name" value="ABC1_TM_sf"/>
</dbReference>
<dbReference type="SUPFAM" id="SSF52540">
    <property type="entry name" value="P-loop containing nucleoside triphosphate hydrolases"/>
    <property type="match status" value="1"/>
</dbReference>
<dbReference type="EMBL" id="LGYO01000007">
    <property type="protein sequence ID" value="KNZ43060.1"/>
    <property type="molecule type" value="Genomic_DNA"/>
</dbReference>
<dbReference type="OrthoDB" id="9762778at2"/>
<dbReference type="Gene3D" id="1.20.1560.10">
    <property type="entry name" value="ABC transporter type 1, transmembrane domain"/>
    <property type="match status" value="1"/>
</dbReference>
<dbReference type="Pfam" id="PF00664">
    <property type="entry name" value="ABC_membrane"/>
    <property type="match status" value="1"/>
</dbReference>
<dbReference type="InterPro" id="IPR003593">
    <property type="entry name" value="AAA+_ATPase"/>
</dbReference>
<dbReference type="GO" id="GO:0005524">
    <property type="term" value="F:ATP binding"/>
    <property type="evidence" value="ECO:0007669"/>
    <property type="project" value="UniProtKB-KW"/>
</dbReference>
<feature type="domain" description="ABC transmembrane type-1" evidence="11">
    <location>
        <begin position="212"/>
        <end position="466"/>
    </location>
</feature>
<keyword evidence="5" id="KW-0547">Nucleotide-binding</keyword>
<feature type="transmembrane region" description="Helical" evidence="9">
    <location>
        <begin position="403"/>
        <end position="426"/>
    </location>
</feature>
<dbReference type="AlphaFoldDB" id="A0A0L6U5I9"/>